<evidence type="ECO:0000313" key="1">
    <source>
        <dbReference type="EMBL" id="OQX51588.1"/>
    </source>
</evidence>
<dbReference type="Gene3D" id="2.60.120.1140">
    <property type="entry name" value="Protein of unknown function DUF192"/>
    <property type="match status" value="1"/>
</dbReference>
<dbReference type="PANTHER" id="PTHR37953">
    <property type="entry name" value="UPF0127 PROTEIN MJ1496"/>
    <property type="match status" value="1"/>
</dbReference>
<organism evidence="1 2">
    <name type="scientific">candidate division CPR3 bacterium 4484_211</name>
    <dbReference type="NCBI Taxonomy" id="1968527"/>
    <lineage>
        <taxon>Bacteria</taxon>
        <taxon>Bacteria division CPR3</taxon>
    </lineage>
</organism>
<dbReference type="EMBL" id="MZGJ01000001">
    <property type="protein sequence ID" value="OQX51588.1"/>
    <property type="molecule type" value="Genomic_DNA"/>
</dbReference>
<dbReference type="PANTHER" id="PTHR37953:SF1">
    <property type="entry name" value="UPF0127 PROTEIN MJ1496"/>
    <property type="match status" value="1"/>
</dbReference>
<reference evidence="2" key="1">
    <citation type="submission" date="2017-03" db="EMBL/GenBank/DDBJ databases">
        <title>Novel pathways for hydrocarbon cycling and metabolic interdependencies in hydrothermal sediment communities.</title>
        <authorList>
            <person name="Dombrowski N."/>
            <person name="Seitz K."/>
            <person name="Teske A."/>
            <person name="Baker B."/>
        </authorList>
    </citation>
    <scope>NUCLEOTIDE SEQUENCE [LARGE SCALE GENOMIC DNA]</scope>
</reference>
<dbReference type="AlphaFoldDB" id="A0A1W9NZM8"/>
<evidence type="ECO:0008006" key="3">
    <source>
        <dbReference type="Google" id="ProtNLM"/>
    </source>
</evidence>
<proteinExistence type="predicted"/>
<dbReference type="Pfam" id="PF02643">
    <property type="entry name" value="DUF192"/>
    <property type="match status" value="1"/>
</dbReference>
<dbReference type="STRING" id="1968527.B5M47_00105"/>
<evidence type="ECO:0000313" key="2">
    <source>
        <dbReference type="Proteomes" id="UP000192520"/>
    </source>
</evidence>
<dbReference type="InterPro" id="IPR038695">
    <property type="entry name" value="Saro_0823-like_sf"/>
</dbReference>
<accession>A0A1W9NZM8</accession>
<comment type="caution">
    <text evidence="1">The sequence shown here is derived from an EMBL/GenBank/DDBJ whole genome shotgun (WGS) entry which is preliminary data.</text>
</comment>
<dbReference type="InterPro" id="IPR003795">
    <property type="entry name" value="DUF192"/>
</dbReference>
<name>A0A1W9NZM8_UNCC3</name>
<dbReference type="Proteomes" id="UP000192520">
    <property type="component" value="Unassembled WGS sequence"/>
</dbReference>
<protein>
    <recommendedName>
        <fullName evidence="3">DUF192 domain-containing protein</fullName>
    </recommendedName>
</protein>
<sequence length="162" mass="18278">MIKLKTVLVVFALLLALAAFLFFCWRQNLSNKILNKEGEAPNRVCFGGGCFRVSLAITARERSRGLMYREELGRDEGMLFVFNRPGVYSFWMKNTLIPLDIIWIGEDLRVADICEDLPPCKLEPCASYAPGAEAAYVLEVNAGEVEKRGISIGDRVRLMREN</sequence>
<gene>
    <name evidence="1" type="ORF">B5M47_00105</name>
</gene>